<evidence type="ECO:0000313" key="4">
    <source>
        <dbReference type="Proteomes" id="UP001595625"/>
    </source>
</evidence>
<feature type="transmembrane region" description="Helical" evidence="1">
    <location>
        <begin position="106"/>
        <end position="132"/>
    </location>
</feature>
<dbReference type="PANTHER" id="PTHR35342:SF5">
    <property type="entry name" value="TRICARBOXYLIC TRANSPORT PROTEIN"/>
    <property type="match status" value="1"/>
</dbReference>
<dbReference type="RefSeq" id="WP_101801285.1">
    <property type="nucleotide sequence ID" value="NZ_JBHRUJ010000017.1"/>
</dbReference>
<organism evidence="3 4">
    <name type="scientific">Planomicrobium okeanokoites</name>
    <name type="common">Planococcus okeanokoites</name>
    <name type="synonym">Flavobacterium okeanokoites</name>
    <dbReference type="NCBI Taxonomy" id="244"/>
    <lineage>
        <taxon>Bacteria</taxon>
        <taxon>Bacillati</taxon>
        <taxon>Bacillota</taxon>
        <taxon>Bacilli</taxon>
        <taxon>Bacillales</taxon>
        <taxon>Caryophanaceae</taxon>
        <taxon>Planomicrobium</taxon>
    </lineage>
</organism>
<protein>
    <submittedName>
        <fullName evidence="3">Tripartite tricarboxylate transporter permease</fullName>
    </submittedName>
</protein>
<keyword evidence="1" id="KW-1133">Transmembrane helix</keyword>
<keyword evidence="1" id="KW-0812">Transmembrane</keyword>
<feature type="transmembrane region" description="Helical" evidence="1">
    <location>
        <begin position="192"/>
        <end position="213"/>
    </location>
</feature>
<feature type="transmembrane region" description="Helical" evidence="1">
    <location>
        <begin position="354"/>
        <end position="381"/>
    </location>
</feature>
<feature type="transmembrane region" description="Helical" evidence="1">
    <location>
        <begin position="320"/>
        <end position="342"/>
    </location>
</feature>
<feature type="domain" description="DUF112" evidence="2">
    <location>
        <begin position="17"/>
        <end position="439"/>
    </location>
</feature>
<dbReference type="Pfam" id="PF01970">
    <property type="entry name" value="TctA"/>
    <property type="match status" value="1"/>
</dbReference>
<feature type="transmembrane region" description="Helical" evidence="1">
    <location>
        <begin position="414"/>
        <end position="444"/>
    </location>
</feature>
<gene>
    <name evidence="3" type="ORF">ACFOEJ_14425</name>
</gene>
<dbReference type="Proteomes" id="UP001595625">
    <property type="component" value="Unassembled WGS sequence"/>
</dbReference>
<feature type="transmembrane region" description="Helical" evidence="1">
    <location>
        <begin position="58"/>
        <end position="81"/>
    </location>
</feature>
<evidence type="ECO:0000259" key="2">
    <source>
        <dbReference type="Pfam" id="PF01970"/>
    </source>
</evidence>
<dbReference type="PANTHER" id="PTHR35342">
    <property type="entry name" value="TRICARBOXYLIC TRANSPORT PROTEIN"/>
    <property type="match status" value="1"/>
</dbReference>
<reference evidence="4" key="1">
    <citation type="journal article" date="2019" name="Int. J. Syst. Evol. Microbiol.">
        <title>The Global Catalogue of Microorganisms (GCM) 10K type strain sequencing project: providing services to taxonomists for standard genome sequencing and annotation.</title>
        <authorList>
            <consortium name="The Broad Institute Genomics Platform"/>
            <consortium name="The Broad Institute Genome Sequencing Center for Infectious Disease"/>
            <person name="Wu L."/>
            <person name="Ma J."/>
        </authorList>
    </citation>
    <scope>NUCLEOTIDE SEQUENCE [LARGE SCALE GENOMIC DNA]</scope>
    <source>
        <strain evidence="4">CCM 320</strain>
    </source>
</reference>
<comment type="caution">
    <text evidence="3">The sequence shown here is derived from an EMBL/GenBank/DDBJ whole genome shotgun (WGS) entry which is preliminary data.</text>
</comment>
<sequence length="506" mass="53253">MGNLMMSLQAVTQWEVLLLMLIGVIMGIIFGSIPGFTITMAVALTLPFSFGLEPLSGIALMMGVWLGGASGGLISSILLGIPGTPSSVATTFDGFPMAKKGEPGRALAIGLWSSFFGSLIGGAILIIGAPLLSQWAIQFGPWEFFALMVLGLSAIASLGNGSLIKGILAGLLGMFFGMFGLDPVLGTERFTFGAVSMMAGFSYLPVLIGIFAFSQLLSEIGKHSGGKSEVDTKISLSYPIGKTLKDMGGSFVNVIRSSIIGTIIGALPGAGSSIANIMSYDVAKKLSKKPELYGTGTKDGVIAAETANNSSEGGALIPTLALGIPGSAVTVMMMGALLVHGIQPGPYFFVSQPVLAYGIFLSFFISAILMLVVQSLGIRLFLKINDIPMHFLLPVVIILCALGSFALNNRVFDIWVLLLFGVIGYLMKNSGFSLPAFVLGIILGPLTEENLRRAVATSSDLTLFFTRPLSGVILVLAILSILYGIITEIRYTKKMKQLETESSSDL</sequence>
<feature type="transmembrane region" description="Helical" evidence="1">
    <location>
        <begin position="387"/>
        <end position="407"/>
    </location>
</feature>
<keyword evidence="4" id="KW-1185">Reference proteome</keyword>
<dbReference type="InterPro" id="IPR002823">
    <property type="entry name" value="DUF112_TM"/>
</dbReference>
<feature type="transmembrane region" description="Helical" evidence="1">
    <location>
        <begin position="144"/>
        <end position="161"/>
    </location>
</feature>
<evidence type="ECO:0000256" key="1">
    <source>
        <dbReference type="SAM" id="Phobius"/>
    </source>
</evidence>
<dbReference type="EMBL" id="JBHRUJ010000017">
    <property type="protein sequence ID" value="MFC3212280.1"/>
    <property type="molecule type" value="Genomic_DNA"/>
</dbReference>
<name>A0ABV7KS59_PLAOK</name>
<feature type="transmembrane region" description="Helical" evidence="1">
    <location>
        <begin position="20"/>
        <end position="46"/>
    </location>
</feature>
<feature type="transmembrane region" description="Helical" evidence="1">
    <location>
        <begin position="167"/>
        <end position="185"/>
    </location>
</feature>
<feature type="transmembrane region" description="Helical" evidence="1">
    <location>
        <begin position="464"/>
        <end position="486"/>
    </location>
</feature>
<keyword evidence="1" id="KW-0472">Membrane</keyword>
<proteinExistence type="predicted"/>
<evidence type="ECO:0000313" key="3">
    <source>
        <dbReference type="EMBL" id="MFC3212280.1"/>
    </source>
</evidence>
<accession>A0ABV7KS59</accession>